<dbReference type="AlphaFoldDB" id="A0A4Y8L243"/>
<sequence>MHQPFRIISKLEIEKNGNCFLNAKRIELLKRINSRGSILGASKDMKMSYQQAWVIIKELNSISPLPVVTRQRGGTNGGGAVITNFGFKLIESFERMVSEQNKYISEMEDDILACFI</sequence>
<evidence type="ECO:0000313" key="1">
    <source>
        <dbReference type="EMBL" id="TFD96347.1"/>
    </source>
</evidence>
<protein>
    <submittedName>
        <fullName evidence="1">LysR family transcriptional regulator</fullName>
    </submittedName>
</protein>
<dbReference type="PANTHER" id="PTHR30432:SF1">
    <property type="entry name" value="DNA-BINDING TRANSCRIPTIONAL DUAL REGULATOR MODE"/>
    <property type="match status" value="1"/>
</dbReference>
<accession>A0A4Y8L243</accession>
<dbReference type="InterPro" id="IPR036388">
    <property type="entry name" value="WH-like_DNA-bd_sf"/>
</dbReference>
<gene>
    <name evidence="1" type="ORF">E2605_09240</name>
</gene>
<dbReference type="Gene3D" id="1.10.10.10">
    <property type="entry name" value="Winged helix-like DNA-binding domain superfamily/Winged helix DNA-binding domain"/>
    <property type="match status" value="1"/>
</dbReference>
<name>A0A4Y8L243_9BACT</name>
<proteinExistence type="predicted"/>
<dbReference type="PANTHER" id="PTHR30432">
    <property type="entry name" value="TRANSCRIPTIONAL REGULATOR MODE"/>
    <property type="match status" value="1"/>
</dbReference>
<keyword evidence="2" id="KW-1185">Reference proteome</keyword>
<dbReference type="SUPFAM" id="SSF46785">
    <property type="entry name" value="Winged helix' DNA-binding domain"/>
    <property type="match status" value="1"/>
</dbReference>
<dbReference type="InterPro" id="IPR036390">
    <property type="entry name" value="WH_DNA-bd_sf"/>
</dbReference>
<dbReference type="OrthoDB" id="9805928at2"/>
<dbReference type="InterPro" id="IPR051815">
    <property type="entry name" value="Molybdate_resp_trans_reg"/>
</dbReference>
<dbReference type="EMBL" id="SOML01000005">
    <property type="protein sequence ID" value="TFD96347.1"/>
    <property type="molecule type" value="Genomic_DNA"/>
</dbReference>
<dbReference type="STRING" id="1121485.GCA_000426485_02226"/>
<comment type="caution">
    <text evidence="1">The sequence shown here is derived from an EMBL/GenBank/DDBJ whole genome shotgun (WGS) entry which is preliminary data.</text>
</comment>
<dbReference type="RefSeq" id="WP_051290672.1">
    <property type="nucleotide sequence ID" value="NZ_JAWZLG010000107.1"/>
</dbReference>
<evidence type="ECO:0000313" key="2">
    <source>
        <dbReference type="Proteomes" id="UP000297861"/>
    </source>
</evidence>
<dbReference type="Proteomes" id="UP000297861">
    <property type="component" value="Unassembled WGS sequence"/>
</dbReference>
<organism evidence="1 2">
    <name type="scientific">Dysgonomonas capnocytophagoides</name>
    <dbReference type="NCBI Taxonomy" id="45254"/>
    <lineage>
        <taxon>Bacteria</taxon>
        <taxon>Pseudomonadati</taxon>
        <taxon>Bacteroidota</taxon>
        <taxon>Bacteroidia</taxon>
        <taxon>Bacteroidales</taxon>
        <taxon>Dysgonomonadaceae</taxon>
        <taxon>Dysgonomonas</taxon>
    </lineage>
</organism>
<reference evidence="1 2" key="1">
    <citation type="submission" date="2019-03" db="EMBL/GenBank/DDBJ databases">
        <title>San Antonio Military Medical Center submission to MRSN (WRAIR), pending publication.</title>
        <authorList>
            <person name="Blyth D.M."/>
            <person name="Mccarthy S.L."/>
            <person name="Schall S.E."/>
            <person name="Stam J.A."/>
            <person name="Ong A.C."/>
            <person name="Mcgann P.T."/>
        </authorList>
    </citation>
    <scope>NUCLEOTIDE SEQUENCE [LARGE SCALE GENOMIC DNA]</scope>
    <source>
        <strain evidence="1 2">MRSN571793</strain>
    </source>
</reference>